<dbReference type="Gene3D" id="2.30.110.10">
    <property type="entry name" value="Electron Transport, Fmn-binding Protein, Chain A"/>
    <property type="match status" value="1"/>
</dbReference>
<organism evidence="1 2">
    <name type="scientific">Sinorhizobium glycinis</name>
    <dbReference type="NCBI Taxonomy" id="1472378"/>
    <lineage>
        <taxon>Bacteria</taxon>
        <taxon>Pseudomonadati</taxon>
        <taxon>Pseudomonadota</taxon>
        <taxon>Alphaproteobacteria</taxon>
        <taxon>Hyphomicrobiales</taxon>
        <taxon>Rhizobiaceae</taxon>
        <taxon>Sinorhizobium/Ensifer group</taxon>
        <taxon>Sinorhizobium</taxon>
    </lineage>
</organism>
<dbReference type="AlphaFoldDB" id="A0A178XKF2"/>
<evidence type="ECO:0008006" key="3">
    <source>
        <dbReference type="Google" id="ProtNLM"/>
    </source>
</evidence>
<dbReference type="InterPro" id="IPR012349">
    <property type="entry name" value="Split_barrel_FMN-bd"/>
</dbReference>
<dbReference type="Pfam" id="PF12900">
    <property type="entry name" value="Pyridox_ox_2"/>
    <property type="match status" value="1"/>
</dbReference>
<comment type="caution">
    <text evidence="1">The sequence shown here is derived from an EMBL/GenBank/DDBJ whole genome shotgun (WGS) entry which is preliminary data.</text>
</comment>
<dbReference type="OrthoDB" id="8137294at2"/>
<name>A0A178XKF2_9HYPH</name>
<accession>A0A178XKF2</accession>
<evidence type="ECO:0000313" key="2">
    <source>
        <dbReference type="Proteomes" id="UP000094025"/>
    </source>
</evidence>
<evidence type="ECO:0000313" key="1">
    <source>
        <dbReference type="EMBL" id="OAP35085.1"/>
    </source>
</evidence>
<dbReference type="STRING" id="1472378.AU381_25295"/>
<reference evidence="1 2" key="1">
    <citation type="journal article" date="2016" name="Int. J. Syst. Evol. Microbiol.">
        <title>Ensifer glycinis sp. nov., an novel rhizobial species associated with Glycine spp.</title>
        <authorList>
            <person name="Yan H."/>
            <person name="Yan J."/>
            <person name="Sui X.H."/>
            <person name="Wang E.T."/>
            <person name="Chen W.X."/>
            <person name="Zhang X.X."/>
            <person name="Chen W.F."/>
        </authorList>
    </citation>
    <scope>NUCLEOTIDE SEQUENCE [LARGE SCALE GENOMIC DNA]</scope>
    <source>
        <strain evidence="1 2">CCBAU 23380</strain>
    </source>
</reference>
<dbReference type="SUPFAM" id="SSF50475">
    <property type="entry name" value="FMN-binding split barrel"/>
    <property type="match status" value="1"/>
</dbReference>
<sequence>MFIKEMSRHECSSVVQAGHLARLACCNEGRPYVVPITYAFTGNCIYCFSMPGQKIDWLRANPKVCLQVDEFAGERQWKSVLVFGRYQELPPEGQWGRECMHAWSLLEARPNWWEPGGLKPAPQGVATSSPHVFFCVDIEGMTGRAAYEGEA</sequence>
<proteinExistence type="predicted"/>
<dbReference type="InterPro" id="IPR024747">
    <property type="entry name" value="Pyridox_Oxase-rel"/>
</dbReference>
<dbReference type="RefSeq" id="WP_064244332.1">
    <property type="nucleotide sequence ID" value="NZ_LPUX01000067.1"/>
</dbReference>
<dbReference type="Proteomes" id="UP000094025">
    <property type="component" value="Unassembled WGS sequence"/>
</dbReference>
<protein>
    <recommendedName>
        <fullName evidence="3">Flavin-nucleotide-binding protein</fullName>
    </recommendedName>
</protein>
<dbReference type="EMBL" id="LPUX01000067">
    <property type="protein sequence ID" value="OAP35085.1"/>
    <property type="molecule type" value="Genomic_DNA"/>
</dbReference>
<gene>
    <name evidence="1" type="ORF">AU381_25295</name>
</gene>
<keyword evidence="2" id="KW-1185">Reference proteome</keyword>